<feature type="compositionally biased region" description="Low complexity" evidence="8">
    <location>
        <begin position="784"/>
        <end position="795"/>
    </location>
</feature>
<dbReference type="PROSITE" id="PS00039">
    <property type="entry name" value="DEAD_ATP_HELICASE"/>
    <property type="match status" value="1"/>
</dbReference>
<evidence type="ECO:0000259" key="11">
    <source>
        <dbReference type="PROSITE" id="PS51195"/>
    </source>
</evidence>
<dbReference type="PANTHER" id="PTHR47958">
    <property type="entry name" value="ATP-DEPENDENT RNA HELICASE DBP3"/>
    <property type="match status" value="1"/>
</dbReference>
<dbReference type="InterPro" id="IPR000629">
    <property type="entry name" value="RNA-helicase_DEAD-box_CS"/>
</dbReference>
<protein>
    <recommendedName>
        <fullName evidence="1">RNA helicase</fullName>
        <ecNumber evidence="1">3.6.4.13</ecNumber>
    </recommendedName>
</protein>
<dbReference type="Proteomes" id="UP000834106">
    <property type="component" value="Chromosome 3"/>
</dbReference>
<keyword evidence="4" id="KW-0347">Helicase</keyword>
<feature type="domain" description="Helicase C-terminal" evidence="10">
    <location>
        <begin position="638"/>
        <end position="783"/>
    </location>
</feature>
<dbReference type="AlphaFoldDB" id="A0AAD1YVN9"/>
<evidence type="ECO:0000256" key="5">
    <source>
        <dbReference type="ARBA" id="ARBA00022840"/>
    </source>
</evidence>
<feature type="compositionally biased region" description="Gly residues" evidence="8">
    <location>
        <begin position="269"/>
        <end position="278"/>
    </location>
</feature>
<evidence type="ECO:0000259" key="9">
    <source>
        <dbReference type="PROSITE" id="PS51192"/>
    </source>
</evidence>
<dbReference type="GO" id="GO:0016787">
    <property type="term" value="F:hydrolase activity"/>
    <property type="evidence" value="ECO:0007669"/>
    <property type="project" value="UniProtKB-KW"/>
</dbReference>
<evidence type="ECO:0000259" key="10">
    <source>
        <dbReference type="PROSITE" id="PS51194"/>
    </source>
</evidence>
<dbReference type="PROSITE" id="PS51194">
    <property type="entry name" value="HELICASE_CTER"/>
    <property type="match status" value="1"/>
</dbReference>
<dbReference type="FunFam" id="3.40.50.300:FF:000079">
    <property type="entry name" value="probable ATP-dependent RNA helicase DDX17"/>
    <property type="match status" value="1"/>
</dbReference>
<dbReference type="SMART" id="SM00487">
    <property type="entry name" value="DEXDc"/>
    <property type="match status" value="1"/>
</dbReference>
<keyword evidence="3" id="KW-0378">Hydrolase</keyword>
<dbReference type="SUPFAM" id="SSF52540">
    <property type="entry name" value="P-loop containing nucleoside triphosphate hydrolases"/>
    <property type="match status" value="1"/>
</dbReference>
<evidence type="ECO:0000256" key="2">
    <source>
        <dbReference type="ARBA" id="ARBA00022741"/>
    </source>
</evidence>
<dbReference type="PROSITE" id="PS51192">
    <property type="entry name" value="HELICASE_ATP_BIND_1"/>
    <property type="match status" value="1"/>
</dbReference>
<evidence type="ECO:0000313" key="13">
    <source>
        <dbReference type="Proteomes" id="UP000834106"/>
    </source>
</evidence>
<feature type="compositionally biased region" description="Basic and acidic residues" evidence="8">
    <location>
        <begin position="284"/>
        <end position="294"/>
    </location>
</feature>
<dbReference type="GO" id="GO:0003723">
    <property type="term" value="F:RNA binding"/>
    <property type="evidence" value="ECO:0007669"/>
    <property type="project" value="UniProtKB-KW"/>
</dbReference>
<feature type="region of interest" description="Disordered" evidence="8">
    <location>
        <begin position="782"/>
        <end position="828"/>
    </location>
</feature>
<dbReference type="CDD" id="cd18787">
    <property type="entry name" value="SF2_C_DEAD"/>
    <property type="match status" value="1"/>
</dbReference>
<keyword evidence="5" id="KW-0067">ATP-binding</keyword>
<dbReference type="Gene3D" id="3.40.50.620">
    <property type="entry name" value="HUPs"/>
    <property type="match status" value="1"/>
</dbReference>
<dbReference type="EC" id="3.6.4.13" evidence="1"/>
<dbReference type="Pfam" id="PF00270">
    <property type="entry name" value="DEAD"/>
    <property type="match status" value="1"/>
</dbReference>
<feature type="compositionally biased region" description="Gly residues" evidence="8">
    <location>
        <begin position="295"/>
        <end position="306"/>
    </location>
</feature>
<dbReference type="GO" id="GO:0005524">
    <property type="term" value="F:ATP binding"/>
    <property type="evidence" value="ECO:0007669"/>
    <property type="project" value="UniProtKB-KW"/>
</dbReference>
<dbReference type="InterPro" id="IPR014729">
    <property type="entry name" value="Rossmann-like_a/b/a_fold"/>
</dbReference>
<feature type="short sequence motif" description="Q motif" evidence="7">
    <location>
        <begin position="404"/>
        <end position="432"/>
    </location>
</feature>
<dbReference type="Gene3D" id="3.40.50.300">
    <property type="entry name" value="P-loop containing nucleotide triphosphate hydrolases"/>
    <property type="match status" value="2"/>
</dbReference>
<evidence type="ECO:0000256" key="3">
    <source>
        <dbReference type="ARBA" id="ARBA00022801"/>
    </source>
</evidence>
<keyword evidence="2" id="KW-0547">Nucleotide-binding</keyword>
<evidence type="ECO:0000256" key="8">
    <source>
        <dbReference type="SAM" id="MobiDB-lite"/>
    </source>
</evidence>
<feature type="region of interest" description="Disordered" evidence="8">
    <location>
        <begin position="265"/>
        <end position="350"/>
    </location>
</feature>
<gene>
    <name evidence="12" type="ORF">FPE_LOCUS4843</name>
</gene>
<evidence type="ECO:0000256" key="6">
    <source>
        <dbReference type="ARBA" id="ARBA00022884"/>
    </source>
</evidence>
<proteinExistence type="predicted"/>
<dbReference type="InterPro" id="IPR011545">
    <property type="entry name" value="DEAD/DEAH_box_helicase_dom"/>
</dbReference>
<dbReference type="FunFam" id="3.40.50.300:FF:000008">
    <property type="entry name" value="ATP-dependent RNA helicase RhlB"/>
    <property type="match status" value="1"/>
</dbReference>
<reference evidence="12" key="1">
    <citation type="submission" date="2023-05" db="EMBL/GenBank/DDBJ databases">
        <authorList>
            <person name="Huff M."/>
        </authorList>
    </citation>
    <scope>NUCLEOTIDE SEQUENCE</scope>
</reference>
<name>A0AAD1YVN9_9LAMI</name>
<evidence type="ECO:0000256" key="7">
    <source>
        <dbReference type="PROSITE-ProRule" id="PRU00552"/>
    </source>
</evidence>
<dbReference type="CDD" id="cd17966">
    <property type="entry name" value="DEADc_DDX5_DDX17"/>
    <property type="match status" value="1"/>
</dbReference>
<keyword evidence="13" id="KW-1185">Reference proteome</keyword>
<dbReference type="InterPro" id="IPR014014">
    <property type="entry name" value="RNA_helicase_DEAD_Q_motif"/>
</dbReference>
<evidence type="ECO:0000256" key="1">
    <source>
        <dbReference type="ARBA" id="ARBA00012552"/>
    </source>
</evidence>
<dbReference type="CDD" id="cd01989">
    <property type="entry name" value="USP_STK_Ubox_N"/>
    <property type="match status" value="1"/>
</dbReference>
<feature type="domain" description="DEAD-box RNA helicase Q" evidence="11">
    <location>
        <begin position="404"/>
        <end position="432"/>
    </location>
</feature>
<accession>A0AAD1YVN9</accession>
<evidence type="ECO:0000256" key="4">
    <source>
        <dbReference type="ARBA" id="ARBA00022806"/>
    </source>
</evidence>
<sequence length="828" mass="90537">MAAEEGSYPRNWQVGSPEIVEVGEESMSMDGGFNDVYVAVGKNDLHVVKWALDHAVSPGKNRVFLVHVFHPITYIPTPVGMLSKSQLSKEQVQAYVNEESNRRMNLLEKYIRLCNDRKVEVETMLVESNAAAKAILDLIHVVSITNLVIGIKQSPFTRLSRRGQGKGEYVHKHAPEFCKISLVDDGKMTKGIKMHNDLMGQPPFVIPPPSGDAPSYGHGVPAPYGGVPVAPPSMRGGERIEGGGAGTFGRNSSFEHGVGRGFDVTHGNSIGGRGGGFSNGVIGDRSDGRSRDGGRGGGVSGRGFDLGRGRGRNGRGGNFSGGLSAGRSSFHGGRGGSDWRGSRPRDDLDNIALPRQDFDNLVPFRKDFYVESPSVRAMTEQEVASYRARRDITVQGNDIPKPIRTFQEASFPDYCLEVIARLGFTEPTPIQSQGWPMALKGRDLIGIAETGSGKTLAYLLPALVHVSAQPRLAQNEGPIVVILAPTRELAVQIQQEALKFGSRANVRSTCIYGGAPKGPQIRDLRRGVEIVIATPGRLIDMLESQHTNLRRVTYLVLDEADRMLDMGFEPQIRKIVSQIRPDRQTLYWSATWPREVETLARQFLRNSYKVIIGSPDLKANLSIQQVVEIMTDSEKYNRLIRLLKDVMDGSKILIFVETKKGCDQITRQLRMDGWPALSIHGDKSQDERDRVLAEFKSGRSPIMIATDVAARGLDVKDIKCVINFDFPSSLEDYVHRIGRTGRAGAKGTAFTFFTHGNAKYTRELIKILQQAGQAVPPELAAMARSSGGASGSNFRSRGRGGFGGRGRFGNHGISGSNTIPLGGTRRPW</sequence>
<dbReference type="GO" id="GO:0003724">
    <property type="term" value="F:RNA helicase activity"/>
    <property type="evidence" value="ECO:0007669"/>
    <property type="project" value="UniProtKB-EC"/>
</dbReference>
<dbReference type="InterPro" id="IPR027417">
    <property type="entry name" value="P-loop_NTPase"/>
</dbReference>
<dbReference type="PROSITE" id="PS51195">
    <property type="entry name" value="Q_MOTIF"/>
    <property type="match status" value="1"/>
</dbReference>
<dbReference type="InterPro" id="IPR014001">
    <property type="entry name" value="Helicase_ATP-bd"/>
</dbReference>
<feature type="compositionally biased region" description="Gly residues" evidence="8">
    <location>
        <begin position="799"/>
        <end position="809"/>
    </location>
</feature>
<feature type="compositionally biased region" description="Gly residues" evidence="8">
    <location>
        <begin position="314"/>
        <end position="324"/>
    </location>
</feature>
<dbReference type="SUPFAM" id="SSF52402">
    <property type="entry name" value="Adenine nucleotide alpha hydrolases-like"/>
    <property type="match status" value="1"/>
</dbReference>
<dbReference type="EMBL" id="OU503038">
    <property type="protein sequence ID" value="CAI9757413.1"/>
    <property type="molecule type" value="Genomic_DNA"/>
</dbReference>
<evidence type="ECO:0000313" key="12">
    <source>
        <dbReference type="EMBL" id="CAI9757413.1"/>
    </source>
</evidence>
<dbReference type="SMART" id="SM00490">
    <property type="entry name" value="HELICc"/>
    <property type="match status" value="1"/>
</dbReference>
<organism evidence="12 13">
    <name type="scientific">Fraxinus pennsylvanica</name>
    <dbReference type="NCBI Taxonomy" id="56036"/>
    <lineage>
        <taxon>Eukaryota</taxon>
        <taxon>Viridiplantae</taxon>
        <taxon>Streptophyta</taxon>
        <taxon>Embryophyta</taxon>
        <taxon>Tracheophyta</taxon>
        <taxon>Spermatophyta</taxon>
        <taxon>Magnoliopsida</taxon>
        <taxon>eudicotyledons</taxon>
        <taxon>Gunneridae</taxon>
        <taxon>Pentapetalae</taxon>
        <taxon>asterids</taxon>
        <taxon>lamiids</taxon>
        <taxon>Lamiales</taxon>
        <taxon>Oleaceae</taxon>
        <taxon>Oleeae</taxon>
        <taxon>Fraxinus</taxon>
    </lineage>
</organism>
<feature type="domain" description="Helicase ATP-binding" evidence="9">
    <location>
        <begin position="435"/>
        <end position="610"/>
    </location>
</feature>
<dbReference type="InterPro" id="IPR001650">
    <property type="entry name" value="Helicase_C-like"/>
</dbReference>
<dbReference type="Pfam" id="PF00271">
    <property type="entry name" value="Helicase_C"/>
    <property type="match status" value="1"/>
</dbReference>
<keyword evidence="6" id="KW-0694">RNA-binding</keyword>